<dbReference type="EMBL" id="RSCD01000017">
    <property type="protein sequence ID" value="RSH87267.1"/>
    <property type="molecule type" value="Genomic_DNA"/>
</dbReference>
<dbReference type="InterPro" id="IPR050360">
    <property type="entry name" value="MFS_Sugar_Transporters"/>
</dbReference>
<feature type="region of interest" description="Disordered" evidence="9">
    <location>
        <begin position="559"/>
        <end position="595"/>
    </location>
</feature>
<keyword evidence="6 10" id="KW-0472">Membrane</keyword>
<keyword evidence="5 10" id="KW-1133">Transmembrane helix</keyword>
<evidence type="ECO:0000256" key="8">
    <source>
        <dbReference type="RuleBase" id="RU003346"/>
    </source>
</evidence>
<evidence type="ECO:0000313" key="12">
    <source>
        <dbReference type="EMBL" id="RSH87267.1"/>
    </source>
</evidence>
<feature type="compositionally biased region" description="Basic and acidic residues" evidence="9">
    <location>
        <begin position="585"/>
        <end position="595"/>
    </location>
</feature>
<name>A0A427Y887_9TREE</name>
<keyword evidence="13" id="KW-1185">Reference proteome</keyword>
<sequence>MRRKPPYSPQIPPRPPNPSGPLGGVQTTPTPPAEGYKSGLHHAPESLSQTSRSQLVAVHHRYTMPSSASSVAKGERLHTLMNTLVALPTFVAMGYSLSYLGGVLSFSPFYHLFPQLDTSTTTGSLKSHNTLNQGAVNASLNLGALAGCLSCIYLGNRLGRRKTTFLGSAIVVLGTVLMCAAFSLPQLCVGRVLIGIGLGMMSSTVPVWQSESSKTHKRGVHVIIDGVYIALGIAVCAWTTYGFWRADSQSGWKWRVPGIIPGALALVVACSCLFFPESPRWLVLKGRVENARLVFATVLDRPPTSEEVEEQLVLSAQIIDVAGESASLSMLFKYGREKMLYRLLLAVSAQFYSQMNGAGLITYYSNQLFATIGLDTNTSKILAASSLTFKWLCTFIAFYTVEMAGRRLLFMISGAGMAVCMASLAICGALTSPDRLGPAYAAIAFVFLFVVFLPIGYLGINFLYCQEVISTRYRAPASGISTATHWTSAFVVAFATPFGFNSLGWKYYLIWASLSASIVPVVWLVYPETTGLSMEEVDKVFVETASPLTARRDAVRAGAGAGVDASKRRAMTAPMSSGPGDDNEEKGAVTEVERV</sequence>
<keyword evidence="4 10" id="KW-0812">Transmembrane</keyword>
<evidence type="ECO:0000256" key="10">
    <source>
        <dbReference type="SAM" id="Phobius"/>
    </source>
</evidence>
<feature type="transmembrane region" description="Helical" evidence="10">
    <location>
        <begin position="256"/>
        <end position="275"/>
    </location>
</feature>
<evidence type="ECO:0000256" key="5">
    <source>
        <dbReference type="ARBA" id="ARBA00022989"/>
    </source>
</evidence>
<proteinExistence type="inferred from homology"/>
<dbReference type="PRINTS" id="PR00171">
    <property type="entry name" value="SUGRTRNSPORT"/>
</dbReference>
<dbReference type="PROSITE" id="PS50850">
    <property type="entry name" value="MFS"/>
    <property type="match status" value="1"/>
</dbReference>
<evidence type="ECO:0000256" key="2">
    <source>
        <dbReference type="ARBA" id="ARBA00010992"/>
    </source>
</evidence>
<dbReference type="Pfam" id="PF00083">
    <property type="entry name" value="Sugar_tr"/>
    <property type="match status" value="1"/>
</dbReference>
<feature type="transmembrane region" description="Helical" evidence="10">
    <location>
        <begin position="84"/>
        <end position="110"/>
    </location>
</feature>
<evidence type="ECO:0000256" key="4">
    <source>
        <dbReference type="ARBA" id="ARBA00022692"/>
    </source>
</evidence>
<feature type="transmembrane region" description="Helical" evidence="10">
    <location>
        <begin position="220"/>
        <end position="244"/>
    </location>
</feature>
<gene>
    <name evidence="12" type="ORF">EHS25_003176</name>
</gene>
<dbReference type="Proteomes" id="UP000279259">
    <property type="component" value="Unassembled WGS sequence"/>
</dbReference>
<feature type="domain" description="Major facilitator superfamily (MFS) profile" evidence="11">
    <location>
        <begin position="82"/>
        <end position="530"/>
    </location>
</feature>
<dbReference type="PROSITE" id="PS00216">
    <property type="entry name" value="SUGAR_TRANSPORT_1"/>
    <property type="match status" value="1"/>
</dbReference>
<evidence type="ECO:0000313" key="13">
    <source>
        <dbReference type="Proteomes" id="UP000279259"/>
    </source>
</evidence>
<feature type="transmembrane region" description="Helical" evidence="10">
    <location>
        <begin position="507"/>
        <end position="526"/>
    </location>
</feature>
<dbReference type="OrthoDB" id="2544694at2759"/>
<evidence type="ECO:0000256" key="6">
    <source>
        <dbReference type="ARBA" id="ARBA00023136"/>
    </source>
</evidence>
<organism evidence="12 13">
    <name type="scientific">Saitozyma podzolica</name>
    <dbReference type="NCBI Taxonomy" id="1890683"/>
    <lineage>
        <taxon>Eukaryota</taxon>
        <taxon>Fungi</taxon>
        <taxon>Dikarya</taxon>
        <taxon>Basidiomycota</taxon>
        <taxon>Agaricomycotina</taxon>
        <taxon>Tremellomycetes</taxon>
        <taxon>Tremellales</taxon>
        <taxon>Trimorphomycetaceae</taxon>
        <taxon>Saitozyma</taxon>
    </lineage>
</organism>
<feature type="compositionally biased region" description="Pro residues" evidence="9">
    <location>
        <begin position="1"/>
        <end position="19"/>
    </location>
</feature>
<dbReference type="InterPro" id="IPR005829">
    <property type="entry name" value="Sugar_transporter_CS"/>
</dbReference>
<dbReference type="InterPro" id="IPR020846">
    <property type="entry name" value="MFS_dom"/>
</dbReference>
<feature type="transmembrane region" description="Helical" evidence="10">
    <location>
        <begin position="408"/>
        <end position="431"/>
    </location>
</feature>
<comment type="catalytic activity">
    <reaction evidence="7">
        <text>myo-inositol(out) + H(+)(out) = myo-inositol(in) + H(+)(in)</text>
        <dbReference type="Rhea" id="RHEA:60364"/>
        <dbReference type="ChEBI" id="CHEBI:15378"/>
        <dbReference type="ChEBI" id="CHEBI:17268"/>
    </reaction>
</comment>
<accession>A0A427Y887</accession>
<dbReference type="InterPro" id="IPR036259">
    <property type="entry name" value="MFS_trans_sf"/>
</dbReference>
<protein>
    <recommendedName>
        <fullName evidence="11">Major facilitator superfamily (MFS) profile domain-containing protein</fullName>
    </recommendedName>
</protein>
<evidence type="ECO:0000259" key="11">
    <source>
        <dbReference type="PROSITE" id="PS50850"/>
    </source>
</evidence>
<dbReference type="InterPro" id="IPR003663">
    <property type="entry name" value="Sugar/inositol_transpt"/>
</dbReference>
<evidence type="ECO:0000256" key="1">
    <source>
        <dbReference type="ARBA" id="ARBA00004141"/>
    </source>
</evidence>
<evidence type="ECO:0000256" key="7">
    <source>
        <dbReference type="ARBA" id="ARBA00049119"/>
    </source>
</evidence>
<feature type="transmembrane region" description="Helical" evidence="10">
    <location>
        <begin position="381"/>
        <end position="401"/>
    </location>
</feature>
<feature type="transmembrane region" description="Helical" evidence="10">
    <location>
        <begin position="130"/>
        <end position="153"/>
    </location>
</feature>
<keyword evidence="3 8" id="KW-0813">Transport</keyword>
<dbReference type="PANTHER" id="PTHR48022:SF45">
    <property type="entry name" value="MAJOR FACILITATOR SUPERFAMILY (MFS) PROFILE DOMAIN-CONTAINING PROTEIN-RELATED"/>
    <property type="match status" value="1"/>
</dbReference>
<comment type="similarity">
    <text evidence="2 8">Belongs to the major facilitator superfamily. Sugar transporter (TC 2.A.1.1) family.</text>
</comment>
<feature type="region of interest" description="Disordered" evidence="9">
    <location>
        <begin position="1"/>
        <end position="52"/>
    </location>
</feature>
<dbReference type="GO" id="GO:0005351">
    <property type="term" value="F:carbohydrate:proton symporter activity"/>
    <property type="evidence" value="ECO:0007669"/>
    <property type="project" value="TreeGrafter"/>
</dbReference>
<dbReference type="PANTHER" id="PTHR48022">
    <property type="entry name" value="PLASTIDIC GLUCOSE TRANSPORTER 4"/>
    <property type="match status" value="1"/>
</dbReference>
<comment type="caution">
    <text evidence="12">The sequence shown here is derived from an EMBL/GenBank/DDBJ whole genome shotgun (WGS) entry which is preliminary data.</text>
</comment>
<evidence type="ECO:0000256" key="3">
    <source>
        <dbReference type="ARBA" id="ARBA00022448"/>
    </source>
</evidence>
<dbReference type="GO" id="GO:0016020">
    <property type="term" value="C:membrane"/>
    <property type="evidence" value="ECO:0007669"/>
    <property type="project" value="UniProtKB-SubCell"/>
</dbReference>
<evidence type="ECO:0000256" key="9">
    <source>
        <dbReference type="SAM" id="MobiDB-lite"/>
    </source>
</evidence>
<dbReference type="SUPFAM" id="SSF103473">
    <property type="entry name" value="MFS general substrate transporter"/>
    <property type="match status" value="1"/>
</dbReference>
<feature type="transmembrane region" description="Helical" evidence="10">
    <location>
        <begin position="340"/>
        <end position="361"/>
    </location>
</feature>
<dbReference type="InterPro" id="IPR005828">
    <property type="entry name" value="MFS_sugar_transport-like"/>
</dbReference>
<feature type="transmembrane region" description="Helical" evidence="10">
    <location>
        <begin position="165"/>
        <end position="184"/>
    </location>
</feature>
<comment type="subcellular location">
    <subcellularLocation>
        <location evidence="1">Membrane</location>
        <topology evidence="1">Multi-pass membrane protein</topology>
    </subcellularLocation>
</comment>
<dbReference type="Gene3D" id="1.20.1250.20">
    <property type="entry name" value="MFS general substrate transporter like domains"/>
    <property type="match status" value="1"/>
</dbReference>
<reference evidence="12 13" key="1">
    <citation type="submission" date="2018-11" db="EMBL/GenBank/DDBJ databases">
        <title>Genome sequence of Saitozyma podzolica DSM 27192.</title>
        <authorList>
            <person name="Aliyu H."/>
            <person name="Gorte O."/>
            <person name="Ochsenreither K."/>
        </authorList>
    </citation>
    <scope>NUCLEOTIDE SEQUENCE [LARGE SCALE GENOMIC DNA]</scope>
    <source>
        <strain evidence="12 13">DSM 27192</strain>
    </source>
</reference>
<feature type="transmembrane region" description="Helical" evidence="10">
    <location>
        <begin position="437"/>
        <end position="464"/>
    </location>
</feature>
<feature type="transmembrane region" description="Helical" evidence="10">
    <location>
        <begin position="190"/>
        <end position="208"/>
    </location>
</feature>
<dbReference type="NCBIfam" id="TIGR00879">
    <property type="entry name" value="SP"/>
    <property type="match status" value="1"/>
</dbReference>
<dbReference type="AlphaFoldDB" id="A0A427Y887"/>
<feature type="transmembrane region" description="Helical" evidence="10">
    <location>
        <begin position="476"/>
        <end position="495"/>
    </location>
</feature>